<keyword evidence="2" id="KW-0808">Transferase</keyword>
<dbReference type="Pfam" id="PF00583">
    <property type="entry name" value="Acetyltransf_1"/>
    <property type="match status" value="1"/>
</dbReference>
<dbReference type="EMBL" id="SPQQ01000001">
    <property type="protein sequence ID" value="TGE40050.1"/>
    <property type="molecule type" value="Genomic_DNA"/>
</dbReference>
<dbReference type="GO" id="GO:0016747">
    <property type="term" value="F:acyltransferase activity, transferring groups other than amino-acyl groups"/>
    <property type="evidence" value="ECO:0007669"/>
    <property type="project" value="InterPro"/>
</dbReference>
<dbReference type="InterPro" id="IPR000182">
    <property type="entry name" value="GNAT_dom"/>
</dbReference>
<dbReference type="Gene3D" id="3.40.630.30">
    <property type="match status" value="1"/>
</dbReference>
<reference evidence="2 3" key="1">
    <citation type="submission" date="2019-03" db="EMBL/GenBank/DDBJ databases">
        <title>Draft Genome Sequence of Desulfosporosinus fructosivorans Strain 63.6F, Isolated from Marine Sediment in the Baltic Sea.</title>
        <authorList>
            <person name="Hausmann B."/>
            <person name="Vandieken V."/>
            <person name="Pjevac P."/>
            <person name="Schreck K."/>
            <person name="Herbold C.W."/>
            <person name="Loy A."/>
        </authorList>
    </citation>
    <scope>NUCLEOTIDE SEQUENCE [LARGE SCALE GENOMIC DNA]</scope>
    <source>
        <strain evidence="2 3">63.6F</strain>
    </source>
</reference>
<dbReference type="PROSITE" id="PS51186">
    <property type="entry name" value="GNAT"/>
    <property type="match status" value="1"/>
</dbReference>
<evidence type="ECO:0000259" key="1">
    <source>
        <dbReference type="PROSITE" id="PS51186"/>
    </source>
</evidence>
<name>A0A4Z0RB64_9FIRM</name>
<accession>A0A4Z0RB64</accession>
<dbReference type="InterPro" id="IPR016181">
    <property type="entry name" value="Acyl_CoA_acyltransferase"/>
</dbReference>
<proteinExistence type="predicted"/>
<evidence type="ECO:0000313" key="2">
    <source>
        <dbReference type="EMBL" id="TGE40050.1"/>
    </source>
</evidence>
<keyword evidence="3" id="KW-1185">Reference proteome</keyword>
<protein>
    <submittedName>
        <fullName evidence="2">GNAT family N-acetyltransferase</fullName>
    </submittedName>
</protein>
<dbReference type="CDD" id="cd04301">
    <property type="entry name" value="NAT_SF"/>
    <property type="match status" value="1"/>
</dbReference>
<dbReference type="AlphaFoldDB" id="A0A4Z0RB64"/>
<feature type="domain" description="N-acetyltransferase" evidence="1">
    <location>
        <begin position="40"/>
        <end position="207"/>
    </location>
</feature>
<evidence type="ECO:0000313" key="3">
    <source>
        <dbReference type="Proteomes" id="UP000298460"/>
    </source>
</evidence>
<gene>
    <name evidence="2" type="ORF">E4K67_03475</name>
</gene>
<sequence>MIYLESQDNMFQRKIGGIFVLRSELADQYLMSELWETERMIIRDANLQDVDRLQEIYTQSRSTEGWTRDDELTPDYVLNGVVKGHLPPNGMKEFYKIQVIIHKNSFEIIGFIEFYHGYPVKEVLYIATLLLCDDYRNNRYGQEVINKLCKQAHGLGFHQARLGVSLRNWLGIYFWTKLGFDTIIKYCGNKMLSKDSYASLELGKNLKRMQV</sequence>
<dbReference type="Proteomes" id="UP000298460">
    <property type="component" value="Unassembled WGS sequence"/>
</dbReference>
<comment type="caution">
    <text evidence="2">The sequence shown here is derived from an EMBL/GenBank/DDBJ whole genome shotgun (WGS) entry which is preliminary data.</text>
</comment>
<dbReference type="SUPFAM" id="SSF55729">
    <property type="entry name" value="Acyl-CoA N-acyltransferases (Nat)"/>
    <property type="match status" value="1"/>
</dbReference>
<organism evidence="2 3">
    <name type="scientific">Desulfosporosinus fructosivorans</name>
    <dbReference type="NCBI Taxonomy" id="2018669"/>
    <lineage>
        <taxon>Bacteria</taxon>
        <taxon>Bacillati</taxon>
        <taxon>Bacillota</taxon>
        <taxon>Clostridia</taxon>
        <taxon>Eubacteriales</taxon>
        <taxon>Desulfitobacteriaceae</taxon>
        <taxon>Desulfosporosinus</taxon>
    </lineage>
</organism>